<dbReference type="PATRIC" id="fig|1337887.3.peg.2189"/>
<dbReference type="Proteomes" id="UP000016842">
    <property type="component" value="Unassembled WGS sequence"/>
</dbReference>
<comment type="caution">
    <text evidence="1">The sequence shown here is derived from an EMBL/GenBank/DDBJ whole genome shotgun (WGS) entry which is preliminary data.</text>
</comment>
<reference evidence="1 2" key="1">
    <citation type="journal article" date="2014" name="FEMS Microbiol. Lett.">
        <title>Genome sequencing analysis reveals virulence-related gene content of Ochrobactrum intermedium strain 229E, a urease-positive strain isolated from the human gastric niche.</title>
        <authorList>
            <person name="Kulkarni G.J."/>
            <person name="Shetty S."/>
            <person name="Dharne M.S."/>
            <person name="Shouche Y.S."/>
        </authorList>
    </citation>
    <scope>NUCLEOTIDE SEQUENCE [LARGE SCALE GENOMIC DNA]</scope>
    <source>
        <strain evidence="1 2">229E</strain>
    </source>
</reference>
<sequence>MLTNVFPILRVITMVAGVTATGATMAETPAGEDMAVKEISQLSEAELDLTTPGGKSFLQKIAPEAGTACAVPNDNRPDFDQVCSWALDAAETGFDILIGIKDNRIVSFVSPFTPEKDDLWECKATLQDVPESDMKTCSIRSASPDKRQHWASSWASYLDSIN</sequence>
<evidence type="ECO:0000313" key="1">
    <source>
        <dbReference type="EMBL" id="ERM02070.1"/>
    </source>
</evidence>
<protein>
    <submittedName>
        <fullName evidence="1">Uncharacterized protein</fullName>
    </submittedName>
</protein>
<evidence type="ECO:0000313" key="2">
    <source>
        <dbReference type="Proteomes" id="UP000016842"/>
    </source>
</evidence>
<organism evidence="1 2">
    <name type="scientific">Brucella intermedia 229E</name>
    <dbReference type="NCBI Taxonomy" id="1337887"/>
    <lineage>
        <taxon>Bacteria</taxon>
        <taxon>Pseudomonadati</taxon>
        <taxon>Pseudomonadota</taxon>
        <taxon>Alphaproteobacteria</taxon>
        <taxon>Hyphomicrobiales</taxon>
        <taxon>Brucellaceae</taxon>
        <taxon>Brucella/Ochrobactrum group</taxon>
        <taxon>Brucella</taxon>
    </lineage>
</organism>
<proteinExistence type="predicted"/>
<gene>
    <name evidence="1" type="ORF">Q644_18455</name>
</gene>
<dbReference type="EMBL" id="ASXJ01000111">
    <property type="protein sequence ID" value="ERM02070.1"/>
    <property type="molecule type" value="Genomic_DNA"/>
</dbReference>
<accession>U4V7W1</accession>
<name>U4V7W1_9HYPH</name>
<dbReference type="AlphaFoldDB" id="U4V7W1"/>